<comment type="caution">
    <text evidence="2">The sequence shown here is derived from an EMBL/GenBank/DDBJ whole genome shotgun (WGS) entry which is preliminary data.</text>
</comment>
<reference evidence="2 3" key="1">
    <citation type="submission" date="2019-04" db="EMBL/GenBank/DDBJ databases">
        <title>Flavobacterium sp. strain DS2-A Genome sequencing and assembly.</title>
        <authorList>
            <person name="Kim I."/>
        </authorList>
    </citation>
    <scope>NUCLEOTIDE SEQUENCE [LARGE SCALE GENOMIC DNA]</scope>
    <source>
        <strain evidence="2 3">DS2-A</strain>
    </source>
</reference>
<proteinExistence type="predicted"/>
<evidence type="ECO:0000313" key="2">
    <source>
        <dbReference type="EMBL" id="TGD59015.1"/>
    </source>
</evidence>
<dbReference type="OrthoDB" id="1326017at2"/>
<gene>
    <name evidence="2" type="ORF">E4635_03960</name>
</gene>
<feature type="transmembrane region" description="Helical" evidence="1">
    <location>
        <begin position="75"/>
        <end position="93"/>
    </location>
</feature>
<evidence type="ECO:0000313" key="3">
    <source>
        <dbReference type="Proteomes" id="UP000297407"/>
    </source>
</evidence>
<evidence type="ECO:0000256" key="1">
    <source>
        <dbReference type="SAM" id="Phobius"/>
    </source>
</evidence>
<evidence type="ECO:0008006" key="4">
    <source>
        <dbReference type="Google" id="ProtNLM"/>
    </source>
</evidence>
<accession>A0A4Z0L972</accession>
<organism evidence="2 3">
    <name type="scientific">Flavobacterium humi</name>
    <dbReference type="NCBI Taxonomy" id="2562683"/>
    <lineage>
        <taxon>Bacteria</taxon>
        <taxon>Pseudomonadati</taxon>
        <taxon>Bacteroidota</taxon>
        <taxon>Flavobacteriia</taxon>
        <taxon>Flavobacteriales</taxon>
        <taxon>Flavobacteriaceae</taxon>
        <taxon>Flavobacterium</taxon>
    </lineage>
</organism>
<keyword evidence="1" id="KW-0812">Transmembrane</keyword>
<dbReference type="RefSeq" id="WP_135525325.1">
    <property type="nucleotide sequence ID" value="NZ_SRLH01000002.1"/>
</dbReference>
<feature type="transmembrane region" description="Helical" evidence="1">
    <location>
        <begin position="44"/>
        <end position="63"/>
    </location>
</feature>
<keyword evidence="1" id="KW-1133">Transmembrane helix</keyword>
<name>A0A4Z0L972_9FLAO</name>
<protein>
    <recommendedName>
        <fullName evidence="4">Serine protease</fullName>
    </recommendedName>
</protein>
<sequence length="449" mass="50242">MRDIIEKNEGKLTVLRFIGFCLMAIGVVSLMICSFETKNPVANIIAISFFITMLGFSLAFPSLLEGNEGLSTMRIVVFMMTNVICMLMLKIGWGNEIDSLKDIGIDQYWVGIIAFTFGAKATQSFFESRMAVFKEPEKVGIAALEFTSADIARLAILQNKEYLMAKYLNIITISDAVSNSVDPVTHVIAIYLKDDNSSDIPSVLEVRMPDNTIKIIGTEIIKGTGKAKIQYSQLRSEIARDDNAEYAGSICCAVESKLGNNTFRGIVTSAHIYSEGIYNDKYNGMLNLSEQTPIILNGVPAGKWYYKIMDFNQDFAVAKLNDDQSEDLDYMKFNNQFYKVTDKDVKTKKMNVTMLSKGNKTKEAFIIDYNIGFPVYYDNGPFYKKKLILIGDSNDREKANPISDDGDSGSCIYHTKSKKLIGMLLGKNEKFSLVLPLEDTLDIFNLKTV</sequence>
<dbReference type="EMBL" id="SRLH01000002">
    <property type="protein sequence ID" value="TGD59015.1"/>
    <property type="molecule type" value="Genomic_DNA"/>
</dbReference>
<feature type="transmembrane region" description="Helical" evidence="1">
    <location>
        <begin position="12"/>
        <end position="32"/>
    </location>
</feature>
<dbReference type="AlphaFoldDB" id="A0A4Z0L972"/>
<dbReference type="Proteomes" id="UP000297407">
    <property type="component" value="Unassembled WGS sequence"/>
</dbReference>
<keyword evidence="3" id="KW-1185">Reference proteome</keyword>
<keyword evidence="1" id="KW-0472">Membrane</keyword>